<reference evidence="2 3" key="1">
    <citation type="submission" date="2015-09" db="EMBL/GenBank/DDBJ databases">
        <title>Draft genome of the scarab beetle Oryctes borbonicus.</title>
        <authorList>
            <person name="Meyer J.M."/>
            <person name="Markov G.V."/>
            <person name="Baskaran P."/>
            <person name="Herrmann M."/>
            <person name="Sommer R.J."/>
            <person name="Roedelsperger C."/>
        </authorList>
    </citation>
    <scope>NUCLEOTIDE SEQUENCE [LARGE SCALE GENOMIC DNA]</scope>
    <source>
        <strain evidence="2">OB123</strain>
        <tissue evidence="2">Whole animal</tissue>
    </source>
</reference>
<dbReference type="Gene3D" id="3.10.50.10">
    <property type="match status" value="1"/>
</dbReference>
<dbReference type="GO" id="GO:0004568">
    <property type="term" value="F:chitinase activity"/>
    <property type="evidence" value="ECO:0007669"/>
    <property type="project" value="TreeGrafter"/>
</dbReference>
<accession>A0A0T6B6U7</accession>
<dbReference type="AlphaFoldDB" id="A0A0T6B6U7"/>
<dbReference type="SMART" id="SM00636">
    <property type="entry name" value="Glyco_18"/>
    <property type="match status" value="1"/>
</dbReference>
<dbReference type="SUPFAM" id="SSF51445">
    <property type="entry name" value="(Trans)glycosidases"/>
    <property type="match status" value="1"/>
</dbReference>
<comment type="caution">
    <text evidence="2">The sequence shown here is derived from an EMBL/GenBank/DDBJ whole genome shotgun (WGS) entry which is preliminary data.</text>
</comment>
<dbReference type="GO" id="GO:0005975">
    <property type="term" value="P:carbohydrate metabolic process"/>
    <property type="evidence" value="ECO:0007669"/>
    <property type="project" value="InterPro"/>
</dbReference>
<evidence type="ECO:0000259" key="1">
    <source>
        <dbReference type="PROSITE" id="PS51910"/>
    </source>
</evidence>
<dbReference type="PANTHER" id="PTHR11177">
    <property type="entry name" value="CHITINASE"/>
    <property type="match status" value="1"/>
</dbReference>
<feature type="domain" description="GH18" evidence="1">
    <location>
        <begin position="1"/>
        <end position="238"/>
    </location>
</feature>
<feature type="non-terminal residue" evidence="2">
    <location>
        <position position="261"/>
    </location>
</feature>
<dbReference type="EMBL" id="LJIG01009571">
    <property type="protein sequence ID" value="KRT82813.1"/>
    <property type="molecule type" value="Genomic_DNA"/>
</dbReference>
<gene>
    <name evidence="2" type="ORF">AMK59_4568</name>
</gene>
<dbReference type="OrthoDB" id="73875at2759"/>
<dbReference type="PROSITE" id="PS51910">
    <property type="entry name" value="GH18_2"/>
    <property type="match status" value="1"/>
</dbReference>
<dbReference type="GO" id="GO:0008061">
    <property type="term" value="F:chitin binding"/>
    <property type="evidence" value="ECO:0007669"/>
    <property type="project" value="InterPro"/>
</dbReference>
<keyword evidence="3" id="KW-1185">Reference proteome</keyword>
<dbReference type="Proteomes" id="UP000051574">
    <property type="component" value="Unassembled WGS sequence"/>
</dbReference>
<feature type="non-terminal residue" evidence="2">
    <location>
        <position position="1"/>
    </location>
</feature>
<organism evidence="2 3">
    <name type="scientific">Oryctes borbonicus</name>
    <dbReference type="NCBI Taxonomy" id="1629725"/>
    <lineage>
        <taxon>Eukaryota</taxon>
        <taxon>Metazoa</taxon>
        <taxon>Ecdysozoa</taxon>
        <taxon>Arthropoda</taxon>
        <taxon>Hexapoda</taxon>
        <taxon>Insecta</taxon>
        <taxon>Pterygota</taxon>
        <taxon>Neoptera</taxon>
        <taxon>Endopterygota</taxon>
        <taxon>Coleoptera</taxon>
        <taxon>Polyphaga</taxon>
        <taxon>Scarabaeiformia</taxon>
        <taxon>Scarabaeidae</taxon>
        <taxon>Dynastinae</taxon>
        <taxon>Oryctes</taxon>
    </lineage>
</organism>
<dbReference type="InterPro" id="IPR050314">
    <property type="entry name" value="Glycosyl_Hydrlase_18"/>
</dbReference>
<sequence length="261" mass="29845">DKSNFVELIMNLRKAFDDYNYTLTAALDPSKDTIDYGYNVTSLSMYLDYMLIWAYDFHGATWSRNIGHNAQLYSNDLLSASFPVNYLVRLGADPAKIVMGVPSYGRNFIALDVIDTSTKLPGLEMKFNGSFTGPFTQEDGFLGYNEICLEFKERPKDWKIFWDDFAKVPFAVNGEKFISYDDVRSVREKVKFAIIKRLGGIMVWELDTDDFRGDCRQQVDGYYDYPLLRTINNELANDVEDSDNFIDSEINDKAAAVLGNN</sequence>
<dbReference type="SUPFAM" id="SSF54556">
    <property type="entry name" value="Chitinase insertion domain"/>
    <property type="match status" value="1"/>
</dbReference>
<keyword evidence="2" id="KW-0378">Hydrolase</keyword>
<name>A0A0T6B6U7_9SCAR</name>
<dbReference type="GO" id="GO:0005576">
    <property type="term" value="C:extracellular region"/>
    <property type="evidence" value="ECO:0007669"/>
    <property type="project" value="TreeGrafter"/>
</dbReference>
<dbReference type="PANTHER" id="PTHR11177:SF403">
    <property type="entry name" value="CHITINASE 2-RELATED"/>
    <property type="match status" value="1"/>
</dbReference>
<protein>
    <submittedName>
        <fullName evidence="2">Glycoside hydrolase</fullName>
    </submittedName>
</protein>
<dbReference type="Pfam" id="PF00704">
    <property type="entry name" value="Glyco_hydro_18"/>
    <property type="match status" value="1"/>
</dbReference>
<proteinExistence type="predicted"/>
<dbReference type="InterPro" id="IPR029070">
    <property type="entry name" value="Chitinase_insertion_sf"/>
</dbReference>
<dbReference type="InterPro" id="IPR011583">
    <property type="entry name" value="Chitinase_II/V-like_cat"/>
</dbReference>
<dbReference type="Gene3D" id="3.20.20.80">
    <property type="entry name" value="Glycosidases"/>
    <property type="match status" value="1"/>
</dbReference>
<dbReference type="InterPro" id="IPR017853">
    <property type="entry name" value="GH"/>
</dbReference>
<dbReference type="InterPro" id="IPR001223">
    <property type="entry name" value="Glyco_hydro18_cat"/>
</dbReference>
<evidence type="ECO:0000313" key="3">
    <source>
        <dbReference type="Proteomes" id="UP000051574"/>
    </source>
</evidence>
<dbReference type="GO" id="GO:0006032">
    <property type="term" value="P:chitin catabolic process"/>
    <property type="evidence" value="ECO:0007669"/>
    <property type="project" value="TreeGrafter"/>
</dbReference>
<evidence type="ECO:0000313" key="2">
    <source>
        <dbReference type="EMBL" id="KRT82813.1"/>
    </source>
</evidence>